<comment type="caution">
    <text evidence="2">The sequence shown here is derived from an EMBL/GenBank/DDBJ whole genome shotgun (WGS) entry which is preliminary data.</text>
</comment>
<dbReference type="GeneID" id="87832106"/>
<dbReference type="EMBL" id="MU853244">
    <property type="protein sequence ID" value="KAK4119838.1"/>
    <property type="molecule type" value="Genomic_DNA"/>
</dbReference>
<feature type="compositionally biased region" description="Low complexity" evidence="1">
    <location>
        <begin position="1"/>
        <end position="16"/>
    </location>
</feature>
<reference evidence="2" key="1">
    <citation type="journal article" date="2023" name="Mol. Phylogenet. Evol.">
        <title>Genome-scale phylogeny and comparative genomics of the fungal order Sordariales.</title>
        <authorList>
            <person name="Hensen N."/>
            <person name="Bonometti L."/>
            <person name="Westerberg I."/>
            <person name="Brannstrom I.O."/>
            <person name="Guillou S."/>
            <person name="Cros-Aarteil S."/>
            <person name="Calhoun S."/>
            <person name="Haridas S."/>
            <person name="Kuo A."/>
            <person name="Mondo S."/>
            <person name="Pangilinan J."/>
            <person name="Riley R."/>
            <person name="LaButti K."/>
            <person name="Andreopoulos B."/>
            <person name="Lipzen A."/>
            <person name="Chen C."/>
            <person name="Yan M."/>
            <person name="Daum C."/>
            <person name="Ng V."/>
            <person name="Clum A."/>
            <person name="Steindorff A."/>
            <person name="Ohm R.A."/>
            <person name="Martin F."/>
            <person name="Silar P."/>
            <person name="Natvig D.O."/>
            <person name="Lalanne C."/>
            <person name="Gautier V."/>
            <person name="Ament-Velasquez S.L."/>
            <person name="Kruys A."/>
            <person name="Hutchinson M.I."/>
            <person name="Powell A.J."/>
            <person name="Barry K."/>
            <person name="Miller A.N."/>
            <person name="Grigoriev I.V."/>
            <person name="Debuchy R."/>
            <person name="Gladieux P."/>
            <person name="Hiltunen Thoren M."/>
            <person name="Johannesson H."/>
        </authorList>
    </citation>
    <scope>NUCLEOTIDE SEQUENCE</scope>
    <source>
        <strain evidence="2">CBS 731.68</strain>
    </source>
</reference>
<name>A0AAN6TSI8_9PEZI</name>
<feature type="region of interest" description="Disordered" evidence="1">
    <location>
        <begin position="1"/>
        <end position="52"/>
    </location>
</feature>
<accession>A0AAN6TSI8</accession>
<gene>
    <name evidence="2" type="ORF">N657DRAFT_666463</name>
</gene>
<dbReference type="RefSeq" id="XP_062643611.1">
    <property type="nucleotide sequence ID" value="XM_062795337.1"/>
</dbReference>
<dbReference type="Proteomes" id="UP001302602">
    <property type="component" value="Unassembled WGS sequence"/>
</dbReference>
<evidence type="ECO:0000313" key="2">
    <source>
        <dbReference type="EMBL" id="KAK4119838.1"/>
    </source>
</evidence>
<reference evidence="2" key="2">
    <citation type="submission" date="2023-05" db="EMBL/GenBank/DDBJ databases">
        <authorList>
            <consortium name="Lawrence Berkeley National Laboratory"/>
            <person name="Steindorff A."/>
            <person name="Hensen N."/>
            <person name="Bonometti L."/>
            <person name="Westerberg I."/>
            <person name="Brannstrom I.O."/>
            <person name="Guillou S."/>
            <person name="Cros-Aarteil S."/>
            <person name="Calhoun S."/>
            <person name="Haridas S."/>
            <person name="Kuo A."/>
            <person name="Mondo S."/>
            <person name="Pangilinan J."/>
            <person name="Riley R."/>
            <person name="Labutti K."/>
            <person name="Andreopoulos B."/>
            <person name="Lipzen A."/>
            <person name="Chen C."/>
            <person name="Yanf M."/>
            <person name="Daum C."/>
            <person name="Ng V."/>
            <person name="Clum A."/>
            <person name="Ohm R."/>
            <person name="Martin F."/>
            <person name="Silar P."/>
            <person name="Natvig D."/>
            <person name="Lalanne C."/>
            <person name="Gautier V."/>
            <person name="Ament-Velasquez S.L."/>
            <person name="Kruys A."/>
            <person name="Hutchinson M.I."/>
            <person name="Powell A.J."/>
            <person name="Barry K."/>
            <person name="Miller A.N."/>
            <person name="Grigoriev I.V."/>
            <person name="Debuchy R."/>
            <person name="Gladieux P."/>
            <person name="Thoren M.H."/>
            <person name="Johannesson H."/>
        </authorList>
    </citation>
    <scope>NUCLEOTIDE SEQUENCE</scope>
    <source>
        <strain evidence="2">CBS 731.68</strain>
    </source>
</reference>
<keyword evidence="3" id="KW-1185">Reference proteome</keyword>
<protein>
    <submittedName>
        <fullName evidence="2">Uncharacterized protein</fullName>
    </submittedName>
</protein>
<dbReference type="AlphaFoldDB" id="A0AAN6TSI8"/>
<proteinExistence type="predicted"/>
<evidence type="ECO:0000256" key="1">
    <source>
        <dbReference type="SAM" id="MobiDB-lite"/>
    </source>
</evidence>
<feature type="compositionally biased region" description="Low complexity" evidence="1">
    <location>
        <begin position="26"/>
        <end position="37"/>
    </location>
</feature>
<evidence type="ECO:0000313" key="3">
    <source>
        <dbReference type="Proteomes" id="UP001302602"/>
    </source>
</evidence>
<sequence>MSSTTTTPTQTRTRQSVLKDYELHHSPSSSRTVSGSPAAPPPTPQAVPLNQPQWDTVHRRVPPYRPINRDRDQSDVRVYTSPIERVFIGTMFTGVLVNSTAAKVWRGTVGRWNDGVFKYAIGGEI</sequence>
<organism evidence="2 3">
    <name type="scientific">Parathielavia appendiculata</name>
    <dbReference type="NCBI Taxonomy" id="2587402"/>
    <lineage>
        <taxon>Eukaryota</taxon>
        <taxon>Fungi</taxon>
        <taxon>Dikarya</taxon>
        <taxon>Ascomycota</taxon>
        <taxon>Pezizomycotina</taxon>
        <taxon>Sordariomycetes</taxon>
        <taxon>Sordariomycetidae</taxon>
        <taxon>Sordariales</taxon>
        <taxon>Chaetomiaceae</taxon>
        <taxon>Parathielavia</taxon>
    </lineage>
</organism>